<evidence type="ECO:0000256" key="3">
    <source>
        <dbReference type="ARBA" id="ARBA00022640"/>
    </source>
</evidence>
<evidence type="ECO:0000256" key="4">
    <source>
        <dbReference type="SAM" id="SignalP"/>
    </source>
</evidence>
<keyword evidence="2" id="KW-0150">Chloroplast</keyword>
<name>A0ABD3NST8_9STRA</name>
<comment type="subcellular location">
    <subcellularLocation>
        <location evidence="1">Plastid</location>
        <location evidence="1">Chloroplast</location>
    </subcellularLocation>
</comment>
<feature type="signal peptide" evidence="4">
    <location>
        <begin position="1"/>
        <end position="23"/>
    </location>
</feature>
<dbReference type="InterPro" id="IPR007378">
    <property type="entry name" value="Tic22-like"/>
</dbReference>
<dbReference type="Gene3D" id="3.40.1350.100">
    <property type="match status" value="1"/>
</dbReference>
<accession>A0ABD3NST8</accession>
<dbReference type="Proteomes" id="UP001530315">
    <property type="component" value="Unassembled WGS sequence"/>
</dbReference>
<keyword evidence="4" id="KW-0732">Signal</keyword>
<evidence type="ECO:0000256" key="2">
    <source>
        <dbReference type="ARBA" id="ARBA00022528"/>
    </source>
</evidence>
<dbReference type="GO" id="GO:0009507">
    <property type="term" value="C:chloroplast"/>
    <property type="evidence" value="ECO:0007669"/>
    <property type="project" value="UniProtKB-SubCell"/>
</dbReference>
<proteinExistence type="predicted"/>
<sequence>MKLIGNIACIALSVIAIAKYSDAVPFLSNSAVASPGINSVFRIARGGGLFGAGNKKKSDSNADVKDKLRAESGETFPAMSEKEIEEWLGHIPVFAVTDANGAGVVLKPDNDTSVMYFFFSPQMANATLAQLKSTNDKIDLKLSAFSLGKIWYKMLNNGNNPSEIKLKQPGAEDSEAEVLSGGNIDYRLVPDTRDLLGARMLLTMTPEDGEEMKQAGDTMTPELAQKAVEKAMTESPEFKENYNEIPVFLIAQMRMQKPASEEGEEAKTILPMYFSLQTMVGTWQQFMGSQSDPDLKDMEPAINVLNLHKLVDMMKEPSEIDFRSCLLLPPIPARAPGAAAAGVDRQAGAAESRMAGMGGGTLGDI</sequence>
<keyword evidence="3" id="KW-0934">Plastid</keyword>
<dbReference type="EMBL" id="JALLAZ020001214">
    <property type="protein sequence ID" value="KAL3778484.1"/>
    <property type="molecule type" value="Genomic_DNA"/>
</dbReference>
<dbReference type="PANTHER" id="PTHR33926:SF4">
    <property type="entry name" value="PROTEIN TIC 22, CHLOROPLASTIC"/>
    <property type="match status" value="1"/>
</dbReference>
<evidence type="ECO:0000313" key="5">
    <source>
        <dbReference type="EMBL" id="KAL3778484.1"/>
    </source>
</evidence>
<keyword evidence="6" id="KW-1185">Reference proteome</keyword>
<reference evidence="5 6" key="1">
    <citation type="submission" date="2024-10" db="EMBL/GenBank/DDBJ databases">
        <title>Updated reference genomes for cyclostephanoid diatoms.</title>
        <authorList>
            <person name="Roberts W.R."/>
            <person name="Alverson A.J."/>
        </authorList>
    </citation>
    <scope>NUCLEOTIDE SEQUENCE [LARGE SCALE GENOMIC DNA]</scope>
    <source>
        <strain evidence="5 6">AJA276-08</strain>
    </source>
</reference>
<gene>
    <name evidence="5" type="ORF">ACHAW5_003642</name>
</gene>
<dbReference type="PANTHER" id="PTHR33926">
    <property type="entry name" value="PROTEIN TIC 22, CHLOROPLASTIC"/>
    <property type="match status" value="1"/>
</dbReference>
<protein>
    <submittedName>
        <fullName evidence="5">Uncharacterized protein</fullName>
    </submittedName>
</protein>
<comment type="caution">
    <text evidence="5">The sequence shown here is derived from an EMBL/GenBank/DDBJ whole genome shotgun (WGS) entry which is preliminary data.</text>
</comment>
<feature type="chain" id="PRO_5044745586" evidence="4">
    <location>
        <begin position="24"/>
        <end position="365"/>
    </location>
</feature>
<dbReference type="AlphaFoldDB" id="A0ABD3NST8"/>
<dbReference type="Pfam" id="PF04278">
    <property type="entry name" value="Tic22"/>
    <property type="match status" value="1"/>
</dbReference>
<organism evidence="5 6">
    <name type="scientific">Stephanodiscus triporus</name>
    <dbReference type="NCBI Taxonomy" id="2934178"/>
    <lineage>
        <taxon>Eukaryota</taxon>
        <taxon>Sar</taxon>
        <taxon>Stramenopiles</taxon>
        <taxon>Ochrophyta</taxon>
        <taxon>Bacillariophyta</taxon>
        <taxon>Coscinodiscophyceae</taxon>
        <taxon>Thalassiosirophycidae</taxon>
        <taxon>Stephanodiscales</taxon>
        <taxon>Stephanodiscaceae</taxon>
        <taxon>Stephanodiscus</taxon>
    </lineage>
</organism>
<evidence type="ECO:0000256" key="1">
    <source>
        <dbReference type="ARBA" id="ARBA00004229"/>
    </source>
</evidence>
<evidence type="ECO:0000313" key="6">
    <source>
        <dbReference type="Proteomes" id="UP001530315"/>
    </source>
</evidence>